<name>A0A5A9NX20_9TELE</name>
<feature type="transmembrane region" description="Helical" evidence="13">
    <location>
        <begin position="224"/>
        <end position="245"/>
    </location>
</feature>
<protein>
    <submittedName>
        <fullName evidence="16">Potassium voltage-gated channel subfamily D member 1</fullName>
    </submittedName>
</protein>
<keyword evidence="7" id="KW-0630">Potassium</keyword>
<dbReference type="GO" id="GO:0051260">
    <property type="term" value="P:protein homooligomerization"/>
    <property type="evidence" value="ECO:0007669"/>
    <property type="project" value="InterPro"/>
</dbReference>
<dbReference type="PRINTS" id="PR00169">
    <property type="entry name" value="KCHANNEL"/>
</dbReference>
<dbReference type="GO" id="GO:0043197">
    <property type="term" value="C:dendritic spine"/>
    <property type="evidence" value="ECO:0007669"/>
    <property type="project" value="TreeGrafter"/>
</dbReference>
<dbReference type="InterPro" id="IPR021645">
    <property type="entry name" value="Shal-type_N"/>
</dbReference>
<dbReference type="GO" id="GO:0001508">
    <property type="term" value="P:action potential"/>
    <property type="evidence" value="ECO:0007669"/>
    <property type="project" value="TreeGrafter"/>
</dbReference>
<dbReference type="AlphaFoldDB" id="A0A5A9NX20"/>
<dbReference type="GO" id="GO:0043025">
    <property type="term" value="C:neuronal cell body"/>
    <property type="evidence" value="ECO:0007669"/>
    <property type="project" value="TreeGrafter"/>
</dbReference>
<evidence type="ECO:0000256" key="12">
    <source>
        <dbReference type="SAM" id="MobiDB-lite"/>
    </source>
</evidence>
<dbReference type="PRINTS" id="PR01491">
    <property type="entry name" value="KVCHANNEL"/>
</dbReference>
<dbReference type="FunFam" id="3.30.710.10:FF:000004">
    <property type="entry name" value="Potassium voltage-gated channel subfamily D member 3"/>
    <property type="match status" value="1"/>
</dbReference>
<dbReference type="GO" id="GO:0005250">
    <property type="term" value="F:A-type (transient outward) potassium channel activity"/>
    <property type="evidence" value="ECO:0007669"/>
    <property type="project" value="TreeGrafter"/>
</dbReference>
<accession>A0A5A9NX20</accession>
<dbReference type="PANTHER" id="PTHR11537">
    <property type="entry name" value="VOLTAGE-GATED POTASSIUM CHANNEL"/>
    <property type="match status" value="1"/>
</dbReference>
<dbReference type="Gene3D" id="1.20.120.350">
    <property type="entry name" value="Voltage-gated potassium channels. Chain C"/>
    <property type="match status" value="1"/>
</dbReference>
<dbReference type="InterPro" id="IPR027359">
    <property type="entry name" value="Volt_channel_dom_sf"/>
</dbReference>
<dbReference type="Proteomes" id="UP000324632">
    <property type="component" value="Chromosome 12"/>
</dbReference>
<dbReference type="Pfam" id="PF11601">
    <property type="entry name" value="Shal-type"/>
    <property type="match status" value="1"/>
</dbReference>
<evidence type="ECO:0000313" key="16">
    <source>
        <dbReference type="EMBL" id="KAA0714332.1"/>
    </source>
</evidence>
<dbReference type="SUPFAM" id="SSF54695">
    <property type="entry name" value="POZ domain"/>
    <property type="match status" value="1"/>
</dbReference>
<evidence type="ECO:0000256" key="7">
    <source>
        <dbReference type="ARBA" id="ARBA00022958"/>
    </source>
</evidence>
<dbReference type="EMBL" id="SOYY01000012">
    <property type="protein sequence ID" value="KAA0714332.1"/>
    <property type="molecule type" value="Genomic_DNA"/>
</dbReference>
<evidence type="ECO:0000256" key="2">
    <source>
        <dbReference type="ARBA" id="ARBA00022448"/>
    </source>
</evidence>
<keyword evidence="4 13" id="KW-0812">Transmembrane</keyword>
<comment type="caution">
    <text evidence="16">The sequence shown here is derived from an EMBL/GenBank/DDBJ whole genome shotgun (WGS) entry which is preliminary data.</text>
</comment>
<feature type="transmembrane region" description="Helical" evidence="13">
    <location>
        <begin position="257"/>
        <end position="279"/>
    </location>
</feature>
<evidence type="ECO:0000256" key="4">
    <source>
        <dbReference type="ARBA" id="ARBA00022692"/>
    </source>
</evidence>
<keyword evidence="6" id="KW-0851">Voltage-gated channel</keyword>
<sequence length="372" mass="42810">MAAGVATWLPFARAAAVGWLPLATKIMPKPPVEKKSRNDEILFVNVSGLRFQTWKNTLDRYPDTLLGSTEKEFFFNEETQEYFFDRDPEMFRHILNFYRTGKLHYPRQECVQAFDEELAFYGIVPDIIGDCCQEEYRDRKKENQERLAEDTEAENATDAPLPPDSTRRERLWRAFENPHTSTMALVFYYVTGFFIAVSVIANVVETIPTWPIKGSKKDLPYGEKYSLGFFCMDTACVLIFTFEYLMRLFAAPSRCQFMRSVMSVIDVVAIMPYYIGLVMPENEDVSGAFVTLRVFRVFRIFKFSRHSQGLRILGYTLKSCASELGFLLFSLTMAIIIFATVMFYAEKGTKGTNFTSIPASFWYTIVTMTTLG</sequence>
<dbReference type="InterPro" id="IPR003975">
    <property type="entry name" value="K_chnl_volt-dep_Kv4"/>
</dbReference>
<dbReference type="FunFam" id="1.10.287.70:FF:000073">
    <property type="entry name" value="Potassium voltage-gated channel subfamily D member 2"/>
    <property type="match status" value="1"/>
</dbReference>
<dbReference type="SMART" id="SM00225">
    <property type="entry name" value="BTB"/>
    <property type="match status" value="1"/>
</dbReference>
<evidence type="ECO:0000259" key="15">
    <source>
        <dbReference type="SMART" id="SM00225"/>
    </source>
</evidence>
<feature type="transmembrane region" description="Helical" evidence="13">
    <location>
        <begin position="324"/>
        <end position="345"/>
    </location>
</feature>
<evidence type="ECO:0000256" key="3">
    <source>
        <dbReference type="ARBA" id="ARBA00022538"/>
    </source>
</evidence>
<dbReference type="Gene3D" id="3.30.710.10">
    <property type="entry name" value="Potassium Channel Kv1.1, Chain A"/>
    <property type="match status" value="1"/>
</dbReference>
<keyword evidence="10 13" id="KW-0472">Membrane</keyword>
<feature type="chain" id="PRO_5023049591" evidence="14">
    <location>
        <begin position="17"/>
        <end position="372"/>
    </location>
</feature>
<proteinExistence type="predicted"/>
<dbReference type="GO" id="GO:0008076">
    <property type="term" value="C:voltage-gated potassium channel complex"/>
    <property type="evidence" value="ECO:0007669"/>
    <property type="project" value="InterPro"/>
</dbReference>
<comment type="subcellular location">
    <subcellularLocation>
        <location evidence="1">Membrane</location>
        <topology evidence="1">Multi-pass membrane protein</topology>
    </subcellularLocation>
</comment>
<gene>
    <name evidence="16" type="ORF">E1301_Tti007480</name>
</gene>
<dbReference type="SUPFAM" id="SSF81324">
    <property type="entry name" value="Voltage-gated potassium channels"/>
    <property type="match status" value="1"/>
</dbReference>
<evidence type="ECO:0000256" key="11">
    <source>
        <dbReference type="ARBA" id="ARBA00023303"/>
    </source>
</evidence>
<dbReference type="Pfam" id="PF00520">
    <property type="entry name" value="Ion_trans"/>
    <property type="match status" value="1"/>
</dbReference>
<organism evidence="16 17">
    <name type="scientific">Triplophysa tibetana</name>
    <dbReference type="NCBI Taxonomy" id="1572043"/>
    <lineage>
        <taxon>Eukaryota</taxon>
        <taxon>Metazoa</taxon>
        <taxon>Chordata</taxon>
        <taxon>Craniata</taxon>
        <taxon>Vertebrata</taxon>
        <taxon>Euteleostomi</taxon>
        <taxon>Actinopterygii</taxon>
        <taxon>Neopterygii</taxon>
        <taxon>Teleostei</taxon>
        <taxon>Ostariophysi</taxon>
        <taxon>Cypriniformes</taxon>
        <taxon>Nemacheilidae</taxon>
        <taxon>Triplophysa</taxon>
    </lineage>
</organism>
<keyword evidence="14" id="KW-0732">Signal</keyword>
<dbReference type="InterPro" id="IPR003131">
    <property type="entry name" value="T1-type_BTB"/>
</dbReference>
<dbReference type="InterPro" id="IPR028325">
    <property type="entry name" value="VG_K_chnl"/>
</dbReference>
<dbReference type="PANTHER" id="PTHR11537:SF174">
    <property type="entry name" value="POTASSIUM VOLTAGE-GATED CHANNEL SUBFAMILY D MEMBER 1"/>
    <property type="match status" value="1"/>
</dbReference>
<evidence type="ECO:0000256" key="6">
    <source>
        <dbReference type="ARBA" id="ARBA00022882"/>
    </source>
</evidence>
<dbReference type="InterPro" id="IPR000210">
    <property type="entry name" value="BTB/POZ_dom"/>
</dbReference>
<dbReference type="Pfam" id="PF02214">
    <property type="entry name" value="BTB_2"/>
    <property type="match status" value="1"/>
</dbReference>
<dbReference type="GO" id="GO:0045211">
    <property type="term" value="C:postsynaptic membrane"/>
    <property type="evidence" value="ECO:0007669"/>
    <property type="project" value="TreeGrafter"/>
</dbReference>
<dbReference type="InterPro" id="IPR011333">
    <property type="entry name" value="SKP1/BTB/POZ_sf"/>
</dbReference>
<evidence type="ECO:0000256" key="13">
    <source>
        <dbReference type="SAM" id="Phobius"/>
    </source>
</evidence>
<feature type="region of interest" description="Disordered" evidence="12">
    <location>
        <begin position="142"/>
        <end position="165"/>
    </location>
</feature>
<keyword evidence="9" id="KW-0406">Ion transport</keyword>
<dbReference type="FunFam" id="1.20.120.350:FF:000016">
    <property type="entry name" value="Potassium voltage-gated channel subfamily D member 3"/>
    <property type="match status" value="1"/>
</dbReference>
<evidence type="ECO:0000256" key="5">
    <source>
        <dbReference type="ARBA" id="ARBA00022826"/>
    </source>
</evidence>
<dbReference type="Gene3D" id="1.10.287.70">
    <property type="match status" value="1"/>
</dbReference>
<keyword evidence="2" id="KW-0813">Transport</keyword>
<evidence type="ECO:0000313" key="17">
    <source>
        <dbReference type="Proteomes" id="UP000324632"/>
    </source>
</evidence>
<keyword evidence="17" id="KW-1185">Reference proteome</keyword>
<keyword evidence="5" id="KW-0631">Potassium channel</keyword>
<evidence type="ECO:0000256" key="10">
    <source>
        <dbReference type="ARBA" id="ARBA00023136"/>
    </source>
</evidence>
<feature type="domain" description="BTB" evidence="15">
    <location>
        <begin position="40"/>
        <end position="139"/>
    </location>
</feature>
<evidence type="ECO:0000256" key="9">
    <source>
        <dbReference type="ARBA" id="ARBA00023065"/>
    </source>
</evidence>
<dbReference type="InterPro" id="IPR005821">
    <property type="entry name" value="Ion_trans_dom"/>
</dbReference>
<feature type="signal peptide" evidence="14">
    <location>
        <begin position="1"/>
        <end position="16"/>
    </location>
</feature>
<keyword evidence="8 13" id="KW-1133">Transmembrane helix</keyword>
<keyword evidence="3" id="KW-0633">Potassium transport</keyword>
<evidence type="ECO:0000256" key="8">
    <source>
        <dbReference type="ARBA" id="ARBA00022989"/>
    </source>
</evidence>
<keyword evidence="11" id="KW-0407">Ion channel</keyword>
<evidence type="ECO:0000256" key="1">
    <source>
        <dbReference type="ARBA" id="ARBA00004141"/>
    </source>
</evidence>
<dbReference type="PRINTS" id="PR01497">
    <property type="entry name" value="SHALCHANNEL"/>
</dbReference>
<reference evidence="16 17" key="1">
    <citation type="journal article" date="2019" name="Mol. Ecol. Resour.">
        <title>Chromosome-level genome assembly of Triplophysa tibetana, a fish adapted to the harsh high-altitude environment of the Tibetan Plateau.</title>
        <authorList>
            <person name="Yang X."/>
            <person name="Liu H."/>
            <person name="Ma Z."/>
            <person name="Zou Y."/>
            <person name="Zou M."/>
            <person name="Mao Y."/>
            <person name="Li X."/>
            <person name="Wang H."/>
            <person name="Chen T."/>
            <person name="Wang W."/>
            <person name="Yang R."/>
        </authorList>
    </citation>
    <scope>NUCLEOTIDE SEQUENCE [LARGE SCALE GENOMIC DNA]</scope>
    <source>
        <strain evidence="16">TTIB1903HZAU</strain>
        <tissue evidence="16">Muscle</tissue>
    </source>
</reference>
<evidence type="ECO:0000256" key="14">
    <source>
        <dbReference type="SAM" id="SignalP"/>
    </source>
</evidence>
<feature type="transmembrane region" description="Helical" evidence="13">
    <location>
        <begin position="183"/>
        <end position="204"/>
    </location>
</feature>
<dbReference type="InterPro" id="IPR003968">
    <property type="entry name" value="K_chnl_volt-dep_Kv"/>
</dbReference>